<comment type="caution">
    <text evidence="2">The sequence shown here is derived from an EMBL/GenBank/DDBJ whole genome shotgun (WGS) entry which is preliminary data.</text>
</comment>
<feature type="compositionally biased region" description="Polar residues" evidence="1">
    <location>
        <begin position="150"/>
        <end position="168"/>
    </location>
</feature>
<dbReference type="AlphaFoldDB" id="A0A9D4A9J2"/>
<feature type="region of interest" description="Disordered" evidence="1">
    <location>
        <begin position="131"/>
        <end position="173"/>
    </location>
</feature>
<name>A0A9D4A9J2_9ROSI</name>
<evidence type="ECO:0000313" key="2">
    <source>
        <dbReference type="EMBL" id="KAH1097699.1"/>
    </source>
</evidence>
<proteinExistence type="predicted"/>
<keyword evidence="3" id="KW-1185">Reference proteome</keyword>
<protein>
    <submittedName>
        <fullName evidence="2">Uncharacterized protein</fullName>
    </submittedName>
</protein>
<dbReference type="Proteomes" id="UP000828251">
    <property type="component" value="Unassembled WGS sequence"/>
</dbReference>
<feature type="compositionally biased region" description="Low complexity" evidence="1">
    <location>
        <begin position="131"/>
        <end position="149"/>
    </location>
</feature>
<accession>A0A9D4A9J2</accession>
<evidence type="ECO:0000313" key="3">
    <source>
        <dbReference type="Proteomes" id="UP000828251"/>
    </source>
</evidence>
<evidence type="ECO:0000256" key="1">
    <source>
        <dbReference type="SAM" id="MobiDB-lite"/>
    </source>
</evidence>
<organism evidence="2 3">
    <name type="scientific">Gossypium stocksii</name>
    <dbReference type="NCBI Taxonomy" id="47602"/>
    <lineage>
        <taxon>Eukaryota</taxon>
        <taxon>Viridiplantae</taxon>
        <taxon>Streptophyta</taxon>
        <taxon>Embryophyta</taxon>
        <taxon>Tracheophyta</taxon>
        <taxon>Spermatophyta</taxon>
        <taxon>Magnoliopsida</taxon>
        <taxon>eudicotyledons</taxon>
        <taxon>Gunneridae</taxon>
        <taxon>Pentapetalae</taxon>
        <taxon>rosids</taxon>
        <taxon>malvids</taxon>
        <taxon>Malvales</taxon>
        <taxon>Malvaceae</taxon>
        <taxon>Malvoideae</taxon>
        <taxon>Gossypium</taxon>
    </lineage>
</organism>
<dbReference type="EMBL" id="JAIQCV010000005">
    <property type="protein sequence ID" value="KAH1097699.1"/>
    <property type="molecule type" value="Genomic_DNA"/>
</dbReference>
<gene>
    <name evidence="2" type="ORF">J1N35_014620</name>
</gene>
<reference evidence="2 3" key="1">
    <citation type="journal article" date="2021" name="Plant Biotechnol. J.">
        <title>Multi-omics assisted identification of the key and species-specific regulatory components of drought-tolerant mechanisms in Gossypium stocksii.</title>
        <authorList>
            <person name="Yu D."/>
            <person name="Ke L."/>
            <person name="Zhang D."/>
            <person name="Wu Y."/>
            <person name="Sun Y."/>
            <person name="Mei J."/>
            <person name="Sun J."/>
            <person name="Sun Y."/>
        </authorList>
    </citation>
    <scope>NUCLEOTIDE SEQUENCE [LARGE SCALE GENOMIC DNA]</scope>
    <source>
        <strain evidence="3">cv. E1</strain>
        <tissue evidence="2">Leaf</tissue>
    </source>
</reference>
<sequence>MHRLGRGKTCLLKLDRKKSQPFAHSPDVFAKAIETMIFYAHLLSRIVHFTLNLSDWDLTMWKFTPFLMLYRFIIAIKPSLKVSTSKSPKFNEELAWLGFLCGSSANSNASSVGRSILCMWVGGESALNDGSSPASSLGPSPSEPLSSCSVGTGSSLENNTISNPSAPGSQIGLASESVPSSFSTLPTPQRLYVTLTVDVVGSTSSLLV</sequence>